<proteinExistence type="predicted"/>
<evidence type="ECO:0000313" key="3">
    <source>
        <dbReference type="EMBL" id="MEU7297026.1"/>
    </source>
</evidence>
<feature type="chain" id="PRO_5046082791" evidence="2">
    <location>
        <begin position="35"/>
        <end position="309"/>
    </location>
</feature>
<dbReference type="EMBL" id="JBEZAM010000054">
    <property type="protein sequence ID" value="MEU7297026.1"/>
    <property type="molecule type" value="Genomic_DNA"/>
</dbReference>
<name>A0ABV3D4D0_STREX</name>
<evidence type="ECO:0000313" key="4">
    <source>
        <dbReference type="Proteomes" id="UP001551210"/>
    </source>
</evidence>
<protein>
    <submittedName>
        <fullName evidence="3">VCBS repeat-containing protein</fullName>
    </submittedName>
</protein>
<organism evidence="3 4">
    <name type="scientific">Streptomyces exfoliatus</name>
    <name type="common">Streptomyces hydrogenans</name>
    <dbReference type="NCBI Taxonomy" id="1905"/>
    <lineage>
        <taxon>Bacteria</taxon>
        <taxon>Bacillati</taxon>
        <taxon>Actinomycetota</taxon>
        <taxon>Actinomycetes</taxon>
        <taxon>Kitasatosporales</taxon>
        <taxon>Streptomycetaceae</taxon>
        <taxon>Streptomyces</taxon>
    </lineage>
</organism>
<dbReference type="PANTHER" id="PTHR46580">
    <property type="entry name" value="SENSOR KINASE-RELATED"/>
    <property type="match status" value="1"/>
</dbReference>
<comment type="caution">
    <text evidence="3">The sequence shown here is derived from an EMBL/GenBank/DDBJ whole genome shotgun (WGS) entry which is preliminary data.</text>
</comment>
<dbReference type="Pfam" id="PF13517">
    <property type="entry name" value="FG-GAP_3"/>
    <property type="match status" value="1"/>
</dbReference>
<keyword evidence="4" id="KW-1185">Reference proteome</keyword>
<dbReference type="RefSeq" id="WP_359213877.1">
    <property type="nucleotide sequence ID" value="NZ_JBEZAM010000054.1"/>
</dbReference>
<evidence type="ECO:0000256" key="2">
    <source>
        <dbReference type="SAM" id="SignalP"/>
    </source>
</evidence>
<dbReference type="PANTHER" id="PTHR46580:SF4">
    <property type="entry name" value="ATP_GTP-BINDING PROTEIN"/>
    <property type="match status" value="1"/>
</dbReference>
<dbReference type="SUPFAM" id="SSF69318">
    <property type="entry name" value="Integrin alpha N-terminal domain"/>
    <property type="match status" value="1"/>
</dbReference>
<sequence length="309" mass="31989">MANSSGLNRTGVLSRVTVAAITAALVGTTTAAVAAEAPVAPRAAKPSTTASVTADAGTAAASVEGELRFLNGVSGSTLYWYEPNGSGGFEARNYATNTWGSVKNAQQADNDVDGIADDVWIWYTNGTMAYAAGESETSDFTTVGSGWNIYSKVISPGQLGGGTGADLIARDSSGVLWIYLGYGNGKVTSRYKVGGGWNAYNQIAGVGDLSGDGKADIVARDGSGVLWLYKGTGDYKAPFTGRTKIGGGWGIYNSLVGIGDLDWDGLSDLLARDTSGKLYRYSGTGNAAAPFKPRAVIGTSGWNTYRLMF</sequence>
<dbReference type="Proteomes" id="UP001551210">
    <property type="component" value="Unassembled WGS sequence"/>
</dbReference>
<accession>A0ABV3D4D0</accession>
<reference evidence="3 4" key="1">
    <citation type="submission" date="2024-06" db="EMBL/GenBank/DDBJ databases">
        <title>The Natural Products Discovery Center: Release of the First 8490 Sequenced Strains for Exploring Actinobacteria Biosynthetic Diversity.</title>
        <authorList>
            <person name="Kalkreuter E."/>
            <person name="Kautsar S.A."/>
            <person name="Yang D."/>
            <person name="Bader C.D."/>
            <person name="Teijaro C.N."/>
            <person name="Fluegel L."/>
            <person name="Davis C.M."/>
            <person name="Simpson J.R."/>
            <person name="Lauterbach L."/>
            <person name="Steele A.D."/>
            <person name="Gui C."/>
            <person name="Meng S."/>
            <person name="Li G."/>
            <person name="Viehrig K."/>
            <person name="Ye F."/>
            <person name="Su P."/>
            <person name="Kiefer A.F."/>
            <person name="Nichols A."/>
            <person name="Cepeda A.J."/>
            <person name="Yan W."/>
            <person name="Fan B."/>
            <person name="Jiang Y."/>
            <person name="Adhikari A."/>
            <person name="Zheng C.-J."/>
            <person name="Schuster L."/>
            <person name="Cowan T.M."/>
            <person name="Smanski M.J."/>
            <person name="Chevrette M.G."/>
            <person name="De Carvalho L.P.S."/>
            <person name="Shen B."/>
        </authorList>
    </citation>
    <scope>NUCLEOTIDE SEQUENCE [LARGE SCALE GENOMIC DNA]</scope>
    <source>
        <strain evidence="3 4">NPDC045705</strain>
    </source>
</reference>
<gene>
    <name evidence="3" type="ORF">AB0A76_28115</name>
</gene>
<dbReference type="InterPro" id="IPR013517">
    <property type="entry name" value="FG-GAP"/>
</dbReference>
<keyword evidence="1 2" id="KW-0732">Signal</keyword>
<dbReference type="InterPro" id="IPR028994">
    <property type="entry name" value="Integrin_alpha_N"/>
</dbReference>
<dbReference type="Gene3D" id="2.115.10.10">
    <property type="entry name" value="Tachylectin 2"/>
    <property type="match status" value="1"/>
</dbReference>
<feature type="signal peptide" evidence="2">
    <location>
        <begin position="1"/>
        <end position="34"/>
    </location>
</feature>
<evidence type="ECO:0000256" key="1">
    <source>
        <dbReference type="ARBA" id="ARBA00022729"/>
    </source>
</evidence>